<dbReference type="Proteomes" id="UP001476798">
    <property type="component" value="Unassembled WGS sequence"/>
</dbReference>
<evidence type="ECO:0000313" key="2">
    <source>
        <dbReference type="Proteomes" id="UP001476798"/>
    </source>
</evidence>
<dbReference type="EMBL" id="JAHRIO010071533">
    <property type="protein sequence ID" value="MEQ2182084.1"/>
    <property type="molecule type" value="Genomic_DNA"/>
</dbReference>
<proteinExistence type="predicted"/>
<protein>
    <submittedName>
        <fullName evidence="1">Uncharacterized protein</fullName>
    </submittedName>
</protein>
<organism evidence="1 2">
    <name type="scientific">Goodea atripinnis</name>
    <dbReference type="NCBI Taxonomy" id="208336"/>
    <lineage>
        <taxon>Eukaryota</taxon>
        <taxon>Metazoa</taxon>
        <taxon>Chordata</taxon>
        <taxon>Craniata</taxon>
        <taxon>Vertebrata</taxon>
        <taxon>Euteleostomi</taxon>
        <taxon>Actinopterygii</taxon>
        <taxon>Neopterygii</taxon>
        <taxon>Teleostei</taxon>
        <taxon>Neoteleostei</taxon>
        <taxon>Acanthomorphata</taxon>
        <taxon>Ovalentaria</taxon>
        <taxon>Atherinomorphae</taxon>
        <taxon>Cyprinodontiformes</taxon>
        <taxon>Goodeidae</taxon>
        <taxon>Goodea</taxon>
    </lineage>
</organism>
<sequence length="101" mass="11367">MSLLILRVTSSDWTRERGHPGQVTSPTVMFLDSGQKLVDPESTHASSLHADLHAESCQAKHCTTMQPVWVVQWVRNNQLLQSYCDFNYSVCLSVKVLHNAV</sequence>
<reference evidence="1 2" key="1">
    <citation type="submission" date="2021-06" db="EMBL/GenBank/DDBJ databases">
        <authorList>
            <person name="Palmer J.M."/>
        </authorList>
    </citation>
    <scope>NUCLEOTIDE SEQUENCE [LARGE SCALE GENOMIC DNA]</scope>
    <source>
        <strain evidence="1 2">GA_2019</strain>
        <tissue evidence="1">Muscle</tissue>
    </source>
</reference>
<name>A0ABV0PF33_9TELE</name>
<accession>A0ABV0PF33</accession>
<comment type="caution">
    <text evidence="1">The sequence shown here is derived from an EMBL/GenBank/DDBJ whole genome shotgun (WGS) entry which is preliminary data.</text>
</comment>
<gene>
    <name evidence="1" type="ORF">GOODEAATRI_018434</name>
</gene>
<evidence type="ECO:0000313" key="1">
    <source>
        <dbReference type="EMBL" id="MEQ2182084.1"/>
    </source>
</evidence>
<keyword evidence="2" id="KW-1185">Reference proteome</keyword>